<accession>A0A8R1EMC7</accession>
<proteinExistence type="predicted"/>
<reference evidence="1" key="2">
    <citation type="submission" date="2022-06" db="UniProtKB">
        <authorList>
            <consortium name="EnsemblMetazoa"/>
        </authorList>
    </citation>
    <scope>IDENTIFICATION</scope>
    <source>
        <strain evidence="1">DF5081</strain>
    </source>
</reference>
<protein>
    <submittedName>
        <fullName evidence="1">Uncharacterized protein</fullName>
    </submittedName>
</protein>
<sequence>MILFAVAVNTSDKLSPDVFHDRTSMFSDRNQSKALSCWNLNFDSQVNSSDTTQANHMAVRNRDGCINVERAAVNFILVH</sequence>
<evidence type="ECO:0000313" key="1">
    <source>
        <dbReference type="EnsemblMetazoa" id="CJA39538.1"/>
    </source>
</evidence>
<dbReference type="Proteomes" id="UP000005237">
    <property type="component" value="Unassembled WGS sequence"/>
</dbReference>
<reference evidence="2" key="1">
    <citation type="submission" date="2010-08" db="EMBL/GenBank/DDBJ databases">
        <authorList>
            <consortium name="Caenorhabditis japonica Sequencing Consortium"/>
            <person name="Wilson R.K."/>
        </authorList>
    </citation>
    <scope>NUCLEOTIDE SEQUENCE [LARGE SCALE GENOMIC DNA]</scope>
    <source>
        <strain evidence="2">DF5081</strain>
    </source>
</reference>
<evidence type="ECO:0000313" key="2">
    <source>
        <dbReference type="Proteomes" id="UP000005237"/>
    </source>
</evidence>
<dbReference type="EnsemblMetazoa" id="CJA39538.1">
    <property type="protein sequence ID" value="CJA39538.1"/>
    <property type="gene ID" value="WBGene00215385"/>
</dbReference>
<keyword evidence="2" id="KW-1185">Reference proteome</keyword>
<dbReference type="AlphaFoldDB" id="A0A8R1EMC7"/>
<name>A0A8R1EMC7_CAEJA</name>
<organism evidence="1 2">
    <name type="scientific">Caenorhabditis japonica</name>
    <dbReference type="NCBI Taxonomy" id="281687"/>
    <lineage>
        <taxon>Eukaryota</taxon>
        <taxon>Metazoa</taxon>
        <taxon>Ecdysozoa</taxon>
        <taxon>Nematoda</taxon>
        <taxon>Chromadorea</taxon>
        <taxon>Rhabditida</taxon>
        <taxon>Rhabditina</taxon>
        <taxon>Rhabditomorpha</taxon>
        <taxon>Rhabditoidea</taxon>
        <taxon>Rhabditidae</taxon>
        <taxon>Peloderinae</taxon>
        <taxon>Caenorhabditis</taxon>
    </lineage>
</organism>